<sequence length="133" mass="15216">MLELKAGHMTKMASHVNTEPRCKRERCAAWLGDKGMRINIMAGGCFNFNVPVKYMYEVISEEALGTIESVLPYRDVRGACVHHTQLHYPDIGPTKLNTKSTMPNTRRHSPFWQAEENRLFRPLPNFQLVNAIS</sequence>
<organism evidence="1 2">
    <name type="scientific">Elysia marginata</name>
    <dbReference type="NCBI Taxonomy" id="1093978"/>
    <lineage>
        <taxon>Eukaryota</taxon>
        <taxon>Metazoa</taxon>
        <taxon>Spiralia</taxon>
        <taxon>Lophotrochozoa</taxon>
        <taxon>Mollusca</taxon>
        <taxon>Gastropoda</taxon>
        <taxon>Heterobranchia</taxon>
        <taxon>Euthyneura</taxon>
        <taxon>Panpulmonata</taxon>
        <taxon>Sacoglossa</taxon>
        <taxon>Placobranchoidea</taxon>
        <taxon>Plakobranchidae</taxon>
        <taxon>Elysia</taxon>
    </lineage>
</organism>
<protein>
    <submittedName>
        <fullName evidence="1">Uncharacterized protein</fullName>
    </submittedName>
</protein>
<accession>A0AAV4EKY2</accession>
<keyword evidence="2" id="KW-1185">Reference proteome</keyword>
<dbReference type="EMBL" id="BMAT01010806">
    <property type="protein sequence ID" value="GFR61113.1"/>
    <property type="molecule type" value="Genomic_DNA"/>
</dbReference>
<dbReference type="Proteomes" id="UP000762676">
    <property type="component" value="Unassembled WGS sequence"/>
</dbReference>
<reference evidence="1 2" key="1">
    <citation type="journal article" date="2021" name="Elife">
        <title>Chloroplast acquisition without the gene transfer in kleptoplastic sea slugs, Plakobranchus ocellatus.</title>
        <authorList>
            <person name="Maeda T."/>
            <person name="Takahashi S."/>
            <person name="Yoshida T."/>
            <person name="Shimamura S."/>
            <person name="Takaki Y."/>
            <person name="Nagai Y."/>
            <person name="Toyoda A."/>
            <person name="Suzuki Y."/>
            <person name="Arimoto A."/>
            <person name="Ishii H."/>
            <person name="Satoh N."/>
            <person name="Nishiyama T."/>
            <person name="Hasebe M."/>
            <person name="Maruyama T."/>
            <person name="Minagawa J."/>
            <person name="Obokata J."/>
            <person name="Shigenobu S."/>
        </authorList>
    </citation>
    <scope>NUCLEOTIDE SEQUENCE [LARGE SCALE GENOMIC DNA]</scope>
</reference>
<comment type="caution">
    <text evidence="1">The sequence shown here is derived from an EMBL/GenBank/DDBJ whole genome shotgun (WGS) entry which is preliminary data.</text>
</comment>
<evidence type="ECO:0000313" key="1">
    <source>
        <dbReference type="EMBL" id="GFR61113.1"/>
    </source>
</evidence>
<proteinExistence type="predicted"/>
<dbReference type="AlphaFoldDB" id="A0AAV4EKY2"/>
<name>A0AAV4EKY2_9GAST</name>
<gene>
    <name evidence="1" type="ORF">ElyMa_005425900</name>
</gene>
<evidence type="ECO:0000313" key="2">
    <source>
        <dbReference type="Proteomes" id="UP000762676"/>
    </source>
</evidence>